<dbReference type="EMBL" id="CACRSZ010000070">
    <property type="protein sequence ID" value="VYT43310.1"/>
    <property type="molecule type" value="Genomic_DNA"/>
</dbReference>
<gene>
    <name evidence="1" type="ORF">BFLFYP10_03254</name>
</gene>
<name>A0A6N2WMC3_9BACE</name>
<sequence length="87" mass="9657">MKGTAFESDRNEAMKLLQDLVEIKDSLYRFASVNNEARNPFNPTINSFADDIGCFCCDLGQLIGATIYSDINEGYDININVQKGGEL</sequence>
<evidence type="ECO:0000313" key="1">
    <source>
        <dbReference type="EMBL" id="VYT43310.1"/>
    </source>
</evidence>
<reference evidence="1" key="1">
    <citation type="submission" date="2019-11" db="EMBL/GenBank/DDBJ databases">
        <authorList>
            <person name="Feng L."/>
        </authorList>
    </citation>
    <scope>NUCLEOTIDE SEQUENCE</scope>
    <source>
        <strain evidence="1">BfaecisLFYP10</strain>
    </source>
</reference>
<dbReference type="RefSeq" id="WP_022302144.1">
    <property type="nucleotide sequence ID" value="NZ_CACRSZ010000070.1"/>
</dbReference>
<accession>A0A6N2WMC3</accession>
<protein>
    <submittedName>
        <fullName evidence="1">Uncharacterized protein</fullName>
    </submittedName>
</protein>
<organism evidence="1">
    <name type="scientific">Bacteroides faecis</name>
    <dbReference type="NCBI Taxonomy" id="674529"/>
    <lineage>
        <taxon>Bacteria</taxon>
        <taxon>Pseudomonadati</taxon>
        <taxon>Bacteroidota</taxon>
        <taxon>Bacteroidia</taxon>
        <taxon>Bacteroidales</taxon>
        <taxon>Bacteroidaceae</taxon>
        <taxon>Bacteroides</taxon>
    </lineage>
</organism>
<proteinExistence type="predicted"/>
<dbReference type="AlphaFoldDB" id="A0A6N2WMC3"/>